<keyword evidence="1" id="KW-0472">Membrane</keyword>
<evidence type="ECO:0000259" key="2">
    <source>
        <dbReference type="SMART" id="SM00014"/>
    </source>
</evidence>
<feature type="non-terminal residue" evidence="3">
    <location>
        <position position="180"/>
    </location>
</feature>
<keyword evidence="1" id="KW-0812">Transmembrane</keyword>
<comment type="caution">
    <text evidence="3">The sequence shown here is derived from an EMBL/GenBank/DDBJ whole genome shotgun (WGS) entry which is preliminary data.</text>
</comment>
<proteinExistence type="predicted"/>
<feature type="transmembrane region" description="Helical" evidence="1">
    <location>
        <begin position="6"/>
        <end position="27"/>
    </location>
</feature>
<reference evidence="3 4" key="1">
    <citation type="journal article" date="2015" name="Nature">
        <title>rRNA introns, odd ribosomes, and small enigmatic genomes across a large radiation of phyla.</title>
        <authorList>
            <person name="Brown C.T."/>
            <person name="Hug L.A."/>
            <person name="Thomas B.C."/>
            <person name="Sharon I."/>
            <person name="Castelle C.J."/>
            <person name="Singh A."/>
            <person name="Wilkins M.J."/>
            <person name="Williams K.H."/>
            <person name="Banfield J.F."/>
        </authorList>
    </citation>
    <scope>NUCLEOTIDE SEQUENCE [LARGE SCALE GENOMIC DNA]</scope>
</reference>
<dbReference type="Pfam" id="PF01569">
    <property type="entry name" value="PAP2"/>
    <property type="match status" value="1"/>
</dbReference>
<dbReference type="Gene3D" id="1.20.144.10">
    <property type="entry name" value="Phosphatidic acid phosphatase type 2/haloperoxidase"/>
    <property type="match status" value="1"/>
</dbReference>
<dbReference type="AlphaFoldDB" id="A0A0G1Q2J4"/>
<name>A0A0G1Q2J4_9BACT</name>
<feature type="transmembrane region" description="Helical" evidence="1">
    <location>
        <begin position="113"/>
        <end position="130"/>
    </location>
</feature>
<protein>
    <recommendedName>
        <fullName evidence="2">Phosphatidic acid phosphatase type 2/haloperoxidase domain-containing protein</fullName>
    </recommendedName>
</protein>
<accession>A0A0G1Q2J4</accession>
<feature type="transmembrane region" description="Helical" evidence="1">
    <location>
        <begin position="39"/>
        <end position="67"/>
    </location>
</feature>
<feature type="transmembrane region" description="Helical" evidence="1">
    <location>
        <begin position="136"/>
        <end position="154"/>
    </location>
</feature>
<keyword evidence="1" id="KW-1133">Transmembrane helix</keyword>
<evidence type="ECO:0000256" key="1">
    <source>
        <dbReference type="SAM" id="Phobius"/>
    </source>
</evidence>
<dbReference type="InterPro" id="IPR036938">
    <property type="entry name" value="PAP2/HPO_sf"/>
</dbReference>
<dbReference type="InterPro" id="IPR000326">
    <property type="entry name" value="PAP2/HPO"/>
</dbReference>
<feature type="domain" description="Phosphatidic acid phosphatase type 2/haloperoxidase" evidence="2">
    <location>
        <begin position="40"/>
        <end position="151"/>
    </location>
</feature>
<dbReference type="EMBL" id="LCMQ01000040">
    <property type="protein sequence ID" value="KKU39286.1"/>
    <property type="molecule type" value="Genomic_DNA"/>
</dbReference>
<dbReference type="PANTHER" id="PTHR14969:SF58">
    <property type="entry name" value="UNDECAPRENYL-DIPHOSPHATASE BCRC"/>
    <property type="match status" value="1"/>
</dbReference>
<evidence type="ECO:0000313" key="4">
    <source>
        <dbReference type="Proteomes" id="UP000034202"/>
    </source>
</evidence>
<evidence type="ECO:0000313" key="3">
    <source>
        <dbReference type="EMBL" id="KKU39286.1"/>
    </source>
</evidence>
<dbReference type="PANTHER" id="PTHR14969">
    <property type="entry name" value="SPHINGOSINE-1-PHOSPHATE PHOSPHOHYDROLASE"/>
    <property type="match status" value="1"/>
</dbReference>
<gene>
    <name evidence="3" type="ORF">UX55_C0040G0011</name>
</gene>
<dbReference type="SMART" id="SM00014">
    <property type="entry name" value="acidPPc"/>
    <property type="match status" value="1"/>
</dbReference>
<sequence>MFDTTIFNQIIIFFAQHLFWVSLIAYFGFTLYLGKKKSVLIPFLLLSSLVFSGTFLLSRLLSFFIKIPRPFVADSINPLFPHVIDNGFPSDHTLLTATIAASVFVFNKKLGSLLFVLTAFVGLARVIAGVHHISDIVGAIIISILIANLVYSAIKNINQTKFKTLNQLILSSRKIINRPT</sequence>
<dbReference type="Proteomes" id="UP000034202">
    <property type="component" value="Unassembled WGS sequence"/>
</dbReference>
<dbReference type="SUPFAM" id="SSF48317">
    <property type="entry name" value="Acid phosphatase/Vanadium-dependent haloperoxidase"/>
    <property type="match status" value="1"/>
</dbReference>
<organism evidence="3 4">
    <name type="scientific">Candidatus Azambacteria bacterium GW2011_GWE2_46_45</name>
    <dbReference type="NCBI Taxonomy" id="1618625"/>
    <lineage>
        <taxon>Bacteria</taxon>
        <taxon>Candidatus Azamiibacteriota</taxon>
    </lineage>
</organism>